<evidence type="ECO:0000256" key="3">
    <source>
        <dbReference type="ARBA" id="ARBA00011903"/>
    </source>
</evidence>
<dbReference type="PROSITE" id="PS50057">
    <property type="entry name" value="FERM_3"/>
    <property type="match status" value="1"/>
</dbReference>
<keyword evidence="9 15" id="KW-0067">ATP-binding</keyword>
<dbReference type="Gene3D" id="1.10.510.10">
    <property type="entry name" value="Transferase(Phosphotransferase) domain 1"/>
    <property type="match status" value="1"/>
</dbReference>
<dbReference type="PANTHER" id="PTHR46221">
    <property type="entry name" value="FERM AND PDZ DOMAIN-CONTAINING PROTEIN FAMILY MEMBER"/>
    <property type="match status" value="1"/>
</dbReference>
<dbReference type="GeneID" id="103525057"/>
<dbReference type="PRINTS" id="PR00109">
    <property type="entry name" value="TYRKINASE"/>
</dbReference>
<keyword evidence="12" id="KW-0829">Tyrosine-protein kinase</keyword>
<dbReference type="PROSITE" id="PS00107">
    <property type="entry name" value="PROTEIN_KINASE_ATP"/>
    <property type="match status" value="1"/>
</dbReference>
<dbReference type="AlphaFoldDB" id="A0A1S4ET25"/>
<evidence type="ECO:0000256" key="14">
    <source>
        <dbReference type="ARBA" id="ARBA00061333"/>
    </source>
</evidence>
<keyword evidence="5" id="KW-0963">Cytoplasm</keyword>
<dbReference type="EC" id="2.7.10.2" evidence="3"/>
<dbReference type="Pfam" id="PF07714">
    <property type="entry name" value="PK_Tyr_Ser-Thr"/>
    <property type="match status" value="1"/>
</dbReference>
<dbReference type="OMA" id="ITHRTHN"/>
<dbReference type="InterPro" id="IPR020635">
    <property type="entry name" value="Tyr_kinase_cat_dom"/>
</dbReference>
<evidence type="ECO:0000256" key="9">
    <source>
        <dbReference type="ARBA" id="ARBA00022840"/>
    </source>
</evidence>
<feature type="domain" description="Protein kinase" evidence="17">
    <location>
        <begin position="169"/>
        <end position="429"/>
    </location>
</feature>
<feature type="domain" description="FERM" evidence="18">
    <location>
        <begin position="1"/>
        <end position="116"/>
    </location>
</feature>
<dbReference type="GO" id="GO:0005737">
    <property type="term" value="C:cytoplasm"/>
    <property type="evidence" value="ECO:0007669"/>
    <property type="project" value="UniProtKB-SubCell"/>
</dbReference>
<dbReference type="InterPro" id="IPR011009">
    <property type="entry name" value="Kinase-like_dom_sf"/>
</dbReference>
<evidence type="ECO:0000256" key="6">
    <source>
        <dbReference type="ARBA" id="ARBA00022679"/>
    </source>
</evidence>
<keyword evidence="8" id="KW-0418">Kinase</keyword>
<sequence>MKFFEILKSQYKFDQELFRCALGSGWSIPVDLVIGPDVGISYVTNRAPEPLKIADFSKIESIQTIFTKPDGTEKALLQLRVAGTPEVLIITCPSVSEAQSLAHLVNGYCRLHNNDAKSLWSKKGSRKQSQGDDHNGGSLLSEDYSEIVDEEGDYSTPANRNYELNRSQIELGEKIGDGQFGDVHRGVFRPRPDKSVINVAVKTCKGDTDPETAEKFLDEACSMKQFDHPHIIKLIGICTERPIWIVMELAKLGELRSYLQNNKSRLDLATLLTYSYQLSTALSYLESKKFVHRDIAARNVLVSTHTCVKLADFGLSRWVQDQSYYKASKGKLPIKWMSPESINFRRFTIASDVWMFGVCMWEILMLGVKPFQGVKNSEVTAKLDNGERLALPPNCPPRLYSLMSQCWSYEPSKRPTFKQIKQVLKEILLEEQHQLKETMKRENRRIHSWGKFEQCLR</sequence>
<evidence type="ECO:0000256" key="8">
    <source>
        <dbReference type="ARBA" id="ARBA00022777"/>
    </source>
</evidence>
<dbReference type="GO" id="GO:0005524">
    <property type="term" value="F:ATP binding"/>
    <property type="evidence" value="ECO:0007669"/>
    <property type="project" value="UniProtKB-UniRule"/>
</dbReference>
<dbReference type="FunFam" id="1.10.510.10:FF:000039">
    <property type="entry name" value="Focal adhesion kinase, isoform D"/>
    <property type="match status" value="1"/>
</dbReference>
<dbReference type="InterPro" id="IPR000719">
    <property type="entry name" value="Prot_kinase_dom"/>
</dbReference>
<evidence type="ECO:0000259" key="17">
    <source>
        <dbReference type="PROSITE" id="PS50011"/>
    </source>
</evidence>
<dbReference type="PaxDb" id="121845-A0A1S4ET25"/>
<comment type="similarity">
    <text evidence="14">Belongs to the protein kinase superfamily. Tyr protein kinase family. Fes/fps subfamily.</text>
</comment>
<dbReference type="Gene3D" id="2.30.29.30">
    <property type="entry name" value="Pleckstrin-homology domain (PH domain)/Phosphotyrosine-binding domain (PTB)"/>
    <property type="match status" value="1"/>
</dbReference>
<organism evidence="19 20">
    <name type="scientific">Diaphorina citri</name>
    <name type="common">Asian citrus psyllid</name>
    <dbReference type="NCBI Taxonomy" id="121845"/>
    <lineage>
        <taxon>Eukaryota</taxon>
        <taxon>Metazoa</taxon>
        <taxon>Ecdysozoa</taxon>
        <taxon>Arthropoda</taxon>
        <taxon>Hexapoda</taxon>
        <taxon>Insecta</taxon>
        <taxon>Pterygota</taxon>
        <taxon>Neoptera</taxon>
        <taxon>Paraneoptera</taxon>
        <taxon>Hemiptera</taxon>
        <taxon>Sternorrhyncha</taxon>
        <taxon>Psylloidea</taxon>
        <taxon>Psyllidae</taxon>
        <taxon>Diaphorininae</taxon>
        <taxon>Diaphorina</taxon>
    </lineage>
</organism>
<evidence type="ECO:0000256" key="12">
    <source>
        <dbReference type="ARBA" id="ARBA00023137"/>
    </source>
</evidence>
<dbReference type="Gene3D" id="3.30.200.20">
    <property type="entry name" value="Phosphorylase Kinase, domain 1"/>
    <property type="match status" value="1"/>
</dbReference>
<accession>A0A1S4ET25</accession>
<dbReference type="PANTHER" id="PTHR46221:SF9">
    <property type="entry name" value="NON-SPECIFIC PROTEIN-TYROSINE KINASE"/>
    <property type="match status" value="1"/>
</dbReference>
<keyword evidence="11" id="KW-0472">Membrane</keyword>
<name>A0A1S4ET25_DIACI</name>
<dbReference type="PROSITE" id="PS00109">
    <property type="entry name" value="PROTEIN_KINASE_TYR"/>
    <property type="match status" value="1"/>
</dbReference>
<keyword evidence="4" id="KW-1003">Cell membrane</keyword>
<dbReference type="InterPro" id="IPR008266">
    <property type="entry name" value="Tyr_kinase_AS"/>
</dbReference>
<evidence type="ECO:0000313" key="19">
    <source>
        <dbReference type="Proteomes" id="UP000079169"/>
    </source>
</evidence>
<reference evidence="20" key="1">
    <citation type="submission" date="2025-08" db="UniProtKB">
        <authorList>
            <consortium name="RefSeq"/>
        </authorList>
    </citation>
    <scope>IDENTIFICATION</scope>
</reference>
<evidence type="ECO:0000259" key="18">
    <source>
        <dbReference type="PROSITE" id="PS50057"/>
    </source>
</evidence>
<dbReference type="KEGG" id="dci:103525057"/>
<evidence type="ECO:0000256" key="11">
    <source>
        <dbReference type="ARBA" id="ARBA00023136"/>
    </source>
</evidence>
<feature type="binding site" evidence="15">
    <location>
        <position position="202"/>
    </location>
    <ligand>
        <name>ATP</name>
        <dbReference type="ChEBI" id="CHEBI:30616"/>
    </ligand>
</feature>
<dbReference type="InterPro" id="IPR001245">
    <property type="entry name" value="Ser-Thr/Tyr_kinase_cat_dom"/>
</dbReference>
<dbReference type="STRING" id="121845.A0A1S4ET25"/>
<evidence type="ECO:0000256" key="13">
    <source>
        <dbReference type="ARBA" id="ARBA00051245"/>
    </source>
</evidence>
<dbReference type="InterPro" id="IPR011993">
    <property type="entry name" value="PH-like_dom_sf"/>
</dbReference>
<evidence type="ECO:0000256" key="5">
    <source>
        <dbReference type="ARBA" id="ARBA00022490"/>
    </source>
</evidence>
<feature type="region of interest" description="Disordered" evidence="16">
    <location>
        <begin position="120"/>
        <end position="141"/>
    </location>
</feature>
<evidence type="ECO:0000256" key="15">
    <source>
        <dbReference type="PROSITE-ProRule" id="PRU10141"/>
    </source>
</evidence>
<proteinExistence type="inferred from homology"/>
<evidence type="ECO:0000256" key="16">
    <source>
        <dbReference type="SAM" id="MobiDB-lite"/>
    </source>
</evidence>
<dbReference type="InterPro" id="IPR049385">
    <property type="entry name" value="FAK1-like_FERM_C"/>
</dbReference>
<dbReference type="InterPro" id="IPR041784">
    <property type="entry name" value="FAK1/PYK2_FERM_C"/>
</dbReference>
<dbReference type="PROSITE" id="PS50011">
    <property type="entry name" value="PROTEIN_KINASE_DOM"/>
    <property type="match status" value="1"/>
</dbReference>
<dbReference type="Pfam" id="PF21477">
    <property type="entry name" value="FERM_C_FAK1"/>
    <property type="match status" value="1"/>
</dbReference>
<keyword evidence="6" id="KW-0808">Transferase</keyword>
<comment type="catalytic activity">
    <reaction evidence="13">
        <text>L-tyrosyl-[protein] + ATP = O-phospho-L-tyrosyl-[protein] + ADP + H(+)</text>
        <dbReference type="Rhea" id="RHEA:10596"/>
        <dbReference type="Rhea" id="RHEA-COMP:10136"/>
        <dbReference type="Rhea" id="RHEA-COMP:20101"/>
        <dbReference type="ChEBI" id="CHEBI:15378"/>
        <dbReference type="ChEBI" id="CHEBI:30616"/>
        <dbReference type="ChEBI" id="CHEBI:46858"/>
        <dbReference type="ChEBI" id="CHEBI:61978"/>
        <dbReference type="ChEBI" id="CHEBI:456216"/>
        <dbReference type="EC" id="2.7.10.2"/>
    </reaction>
</comment>
<evidence type="ECO:0000256" key="7">
    <source>
        <dbReference type="ARBA" id="ARBA00022741"/>
    </source>
</evidence>
<dbReference type="InterPro" id="IPR000299">
    <property type="entry name" value="FERM_domain"/>
</dbReference>
<dbReference type="SMART" id="SM00219">
    <property type="entry name" value="TyrKc"/>
    <property type="match status" value="1"/>
</dbReference>
<evidence type="ECO:0000256" key="1">
    <source>
        <dbReference type="ARBA" id="ARBA00004202"/>
    </source>
</evidence>
<gene>
    <name evidence="20" type="primary">LOC103525057</name>
</gene>
<dbReference type="GO" id="GO:0005886">
    <property type="term" value="C:plasma membrane"/>
    <property type="evidence" value="ECO:0007669"/>
    <property type="project" value="UniProtKB-SubCell"/>
</dbReference>
<comment type="subcellular location">
    <subcellularLocation>
        <location evidence="1">Cell membrane</location>
        <topology evidence="1">Peripheral membrane protein</topology>
    </subcellularLocation>
    <subcellularLocation>
        <location evidence="2">Cytoplasm</location>
    </subcellularLocation>
</comment>
<evidence type="ECO:0000313" key="20">
    <source>
        <dbReference type="RefSeq" id="XP_017305331.1"/>
    </source>
</evidence>
<dbReference type="Proteomes" id="UP000079169">
    <property type="component" value="Unplaced"/>
</dbReference>
<keyword evidence="7 15" id="KW-0547">Nucleotide-binding</keyword>
<dbReference type="GO" id="GO:0004715">
    <property type="term" value="F:non-membrane spanning protein tyrosine kinase activity"/>
    <property type="evidence" value="ECO:0007669"/>
    <property type="project" value="UniProtKB-EC"/>
</dbReference>
<evidence type="ECO:0000256" key="2">
    <source>
        <dbReference type="ARBA" id="ARBA00004496"/>
    </source>
</evidence>
<dbReference type="RefSeq" id="XP_017305331.1">
    <property type="nucleotide sequence ID" value="XM_017449842.2"/>
</dbReference>
<dbReference type="SUPFAM" id="SSF50729">
    <property type="entry name" value="PH domain-like"/>
    <property type="match status" value="1"/>
</dbReference>
<keyword evidence="19" id="KW-1185">Reference proteome</keyword>
<dbReference type="FunFam" id="3.30.200.20:FF:000194">
    <property type="entry name" value="protein-tyrosine kinase 2-beta isoform X1"/>
    <property type="match status" value="1"/>
</dbReference>
<dbReference type="SUPFAM" id="SSF56112">
    <property type="entry name" value="Protein kinase-like (PK-like)"/>
    <property type="match status" value="1"/>
</dbReference>
<dbReference type="InterPro" id="IPR017441">
    <property type="entry name" value="Protein_kinase_ATP_BS"/>
</dbReference>
<keyword evidence="10" id="KW-0727">SH2 domain</keyword>
<protein>
    <recommendedName>
        <fullName evidence="3">non-specific protein-tyrosine kinase</fullName>
        <ecNumber evidence="3">2.7.10.2</ecNumber>
    </recommendedName>
</protein>
<evidence type="ECO:0000256" key="10">
    <source>
        <dbReference type="ARBA" id="ARBA00022999"/>
    </source>
</evidence>
<evidence type="ECO:0000256" key="4">
    <source>
        <dbReference type="ARBA" id="ARBA00022475"/>
    </source>
</evidence>
<dbReference type="CDD" id="cd13190">
    <property type="entry name" value="FERM_C_FAK1"/>
    <property type="match status" value="1"/>
</dbReference>